<keyword evidence="2" id="KW-1185">Reference proteome</keyword>
<dbReference type="InterPro" id="IPR029033">
    <property type="entry name" value="His_PPase_superfam"/>
</dbReference>
<dbReference type="GO" id="GO:0016791">
    <property type="term" value="F:phosphatase activity"/>
    <property type="evidence" value="ECO:0007669"/>
    <property type="project" value="TreeGrafter"/>
</dbReference>
<organism evidence="1 2">
    <name type="scientific">Melanomma pulvis-pyrius CBS 109.77</name>
    <dbReference type="NCBI Taxonomy" id="1314802"/>
    <lineage>
        <taxon>Eukaryota</taxon>
        <taxon>Fungi</taxon>
        <taxon>Dikarya</taxon>
        <taxon>Ascomycota</taxon>
        <taxon>Pezizomycotina</taxon>
        <taxon>Dothideomycetes</taxon>
        <taxon>Pleosporomycetidae</taxon>
        <taxon>Pleosporales</taxon>
        <taxon>Melanommataceae</taxon>
        <taxon>Melanomma</taxon>
    </lineage>
</organism>
<name>A0A6A6X589_9PLEO</name>
<dbReference type="Proteomes" id="UP000799757">
    <property type="component" value="Unassembled WGS sequence"/>
</dbReference>
<evidence type="ECO:0000313" key="2">
    <source>
        <dbReference type="Proteomes" id="UP000799757"/>
    </source>
</evidence>
<reference evidence="1" key="1">
    <citation type="journal article" date="2020" name="Stud. Mycol.">
        <title>101 Dothideomycetes genomes: a test case for predicting lifestyles and emergence of pathogens.</title>
        <authorList>
            <person name="Haridas S."/>
            <person name="Albert R."/>
            <person name="Binder M."/>
            <person name="Bloem J."/>
            <person name="Labutti K."/>
            <person name="Salamov A."/>
            <person name="Andreopoulos B."/>
            <person name="Baker S."/>
            <person name="Barry K."/>
            <person name="Bills G."/>
            <person name="Bluhm B."/>
            <person name="Cannon C."/>
            <person name="Castanera R."/>
            <person name="Culley D."/>
            <person name="Daum C."/>
            <person name="Ezra D."/>
            <person name="Gonzalez J."/>
            <person name="Henrissat B."/>
            <person name="Kuo A."/>
            <person name="Liang C."/>
            <person name="Lipzen A."/>
            <person name="Lutzoni F."/>
            <person name="Magnuson J."/>
            <person name="Mondo S."/>
            <person name="Nolan M."/>
            <person name="Ohm R."/>
            <person name="Pangilinan J."/>
            <person name="Park H.-J."/>
            <person name="Ramirez L."/>
            <person name="Alfaro M."/>
            <person name="Sun H."/>
            <person name="Tritt A."/>
            <person name="Yoshinaga Y."/>
            <person name="Zwiers L.-H."/>
            <person name="Turgeon B."/>
            <person name="Goodwin S."/>
            <person name="Spatafora J."/>
            <person name="Crous P."/>
            <person name="Grigoriev I."/>
        </authorList>
    </citation>
    <scope>NUCLEOTIDE SEQUENCE</scope>
    <source>
        <strain evidence="1">CBS 109.77</strain>
    </source>
</reference>
<dbReference type="EMBL" id="MU002021">
    <property type="protein sequence ID" value="KAF2791401.1"/>
    <property type="molecule type" value="Genomic_DNA"/>
</dbReference>
<dbReference type="AlphaFoldDB" id="A0A6A6X589"/>
<dbReference type="InterPro" id="IPR050275">
    <property type="entry name" value="PGM_Phosphatase"/>
</dbReference>
<dbReference type="PANTHER" id="PTHR48100">
    <property type="entry name" value="BROAD-SPECIFICITY PHOSPHATASE YOR283W-RELATED"/>
    <property type="match status" value="1"/>
</dbReference>
<evidence type="ECO:0000313" key="1">
    <source>
        <dbReference type="EMBL" id="KAF2791401.1"/>
    </source>
</evidence>
<proteinExistence type="predicted"/>
<dbReference type="OrthoDB" id="496981at2759"/>
<dbReference type="Pfam" id="PF00300">
    <property type="entry name" value="His_Phos_1"/>
    <property type="match status" value="1"/>
</dbReference>
<dbReference type="SMART" id="SM00855">
    <property type="entry name" value="PGAM"/>
    <property type="match status" value="1"/>
</dbReference>
<dbReference type="InterPro" id="IPR013078">
    <property type="entry name" value="His_Pase_superF_clade-1"/>
</dbReference>
<dbReference type="GO" id="GO:0005737">
    <property type="term" value="C:cytoplasm"/>
    <property type="evidence" value="ECO:0007669"/>
    <property type="project" value="TreeGrafter"/>
</dbReference>
<protein>
    <submittedName>
        <fullName evidence="1">PGAM-domain-containing protein</fullName>
    </submittedName>
</protein>
<sequence length="299" mass="32835">MPPKQLHLIRHAQGYHNLSPEHHNLRDPLLTPAGEQQCIELSASISDIHSIDCIVASASRRTLYTALVTFHAVLNAKPSLKIIALPELQETSMLACDVGASVDELRLEFAGKPVDLSHVHDGWNDKLSGPFTPLTSRVMGRCKKARRFLQRRSEDNVAVVSHGGLLHFLTDDWHDALSGCGTGWSNCELRSYQFDMSTNAAIANATIRETDSSLIRRMHSLNPLSRDEQIQLAVVAQASWAADGYIISAGATEAKDATLDDEDNGSGETDPAIDVCLMERRRDERGVEVDGKHAVRANL</sequence>
<dbReference type="PANTHER" id="PTHR48100:SF54">
    <property type="entry name" value="PHOSPHATASE SPAC5H10.03-RELATED"/>
    <property type="match status" value="1"/>
</dbReference>
<dbReference type="CDD" id="cd07067">
    <property type="entry name" value="HP_PGM_like"/>
    <property type="match status" value="1"/>
</dbReference>
<gene>
    <name evidence="1" type="ORF">K505DRAFT_409253</name>
</gene>
<dbReference type="SUPFAM" id="SSF53254">
    <property type="entry name" value="Phosphoglycerate mutase-like"/>
    <property type="match status" value="1"/>
</dbReference>
<dbReference type="Gene3D" id="3.40.50.1240">
    <property type="entry name" value="Phosphoglycerate mutase-like"/>
    <property type="match status" value="1"/>
</dbReference>
<accession>A0A6A6X589</accession>